<sequence>MSAELPLPSSYIDAIRESCRELREAQNIQVTDDAVKRLLFSPSFLNTFKRVSIKHGLHFPLKFPSVLSELNFLSVLCLLNFASGYRVPLHEQTGRGAWDNVRALVFNMYLSSVTGQGDLLSAKGMKKLTPQQIAELMSVKIYVERPHETLPGVTIGELGGHVYDLVKLISATLNETGEILERSGMPDLGSFVLQSLTSKRSGGGDVTVDDVLNDLVSAFPAFRDMAVVDGRPVYCFKKALFLVHGLTLRFGSSSPATFPLPDTTKVPVFSDNVLPSLLIHLGVLDLSGVKDVALRSTFPNAATDANVNARLAIPKDTPGMGAAVAPGTKPKKAVPKEGPVLTLDQAFILRAAAVDACEKIVEYAHRLDETSLPDGNKWIKDITLPELDVWLWAVAKDRSDYRELERFVLRDTVFF</sequence>
<dbReference type="PANTHER" id="PTHR21314">
    <property type="entry name" value="QUEUOSINE 5'-PHOSPHATE N-GLYCOSYLASE_HYDROLASE-RELATED"/>
    <property type="match status" value="1"/>
</dbReference>
<proteinExistence type="inferred from homology"/>
<protein>
    <recommendedName>
        <fullName evidence="1">Queuosine 5'-phosphate N-glycosylase/hydrolase</fullName>
        <ecNumber evidence="1">3.2.2.-</ecNumber>
    </recommendedName>
    <alternativeName>
        <fullName evidence="1">Queuosine-nucleotide N-glycosylase/hydrolase</fullName>
    </alternativeName>
</protein>
<evidence type="ECO:0000313" key="2">
    <source>
        <dbReference type="EMBL" id="KAF8441419.1"/>
    </source>
</evidence>
<dbReference type="GO" id="GO:0006400">
    <property type="term" value="P:tRNA modification"/>
    <property type="evidence" value="ECO:0007669"/>
    <property type="project" value="TreeGrafter"/>
</dbReference>
<dbReference type="Proteomes" id="UP001194468">
    <property type="component" value="Unassembled WGS sequence"/>
</dbReference>
<dbReference type="Pfam" id="PF10343">
    <property type="entry name" value="Q_salvage"/>
    <property type="match status" value="1"/>
</dbReference>
<reference evidence="2" key="2">
    <citation type="journal article" date="2020" name="Nat. Commun.">
        <title>Large-scale genome sequencing of mycorrhizal fungi provides insights into the early evolution of symbiotic traits.</title>
        <authorList>
            <person name="Miyauchi S."/>
            <person name="Kiss E."/>
            <person name="Kuo A."/>
            <person name="Drula E."/>
            <person name="Kohler A."/>
            <person name="Sanchez-Garcia M."/>
            <person name="Morin E."/>
            <person name="Andreopoulos B."/>
            <person name="Barry K.W."/>
            <person name="Bonito G."/>
            <person name="Buee M."/>
            <person name="Carver A."/>
            <person name="Chen C."/>
            <person name="Cichocki N."/>
            <person name="Clum A."/>
            <person name="Culley D."/>
            <person name="Crous P.W."/>
            <person name="Fauchery L."/>
            <person name="Girlanda M."/>
            <person name="Hayes R.D."/>
            <person name="Keri Z."/>
            <person name="LaButti K."/>
            <person name="Lipzen A."/>
            <person name="Lombard V."/>
            <person name="Magnuson J."/>
            <person name="Maillard F."/>
            <person name="Murat C."/>
            <person name="Nolan M."/>
            <person name="Ohm R.A."/>
            <person name="Pangilinan J."/>
            <person name="Pereira M.F."/>
            <person name="Perotto S."/>
            <person name="Peter M."/>
            <person name="Pfister S."/>
            <person name="Riley R."/>
            <person name="Sitrit Y."/>
            <person name="Stielow J.B."/>
            <person name="Szollosi G."/>
            <person name="Zifcakova L."/>
            <person name="Stursova M."/>
            <person name="Spatafora J.W."/>
            <person name="Tedersoo L."/>
            <person name="Vaario L.M."/>
            <person name="Yamada A."/>
            <person name="Yan M."/>
            <person name="Wang P."/>
            <person name="Xu J."/>
            <person name="Bruns T."/>
            <person name="Baldrian P."/>
            <person name="Vilgalys R."/>
            <person name="Dunand C."/>
            <person name="Henrissat B."/>
            <person name="Grigoriev I.V."/>
            <person name="Hibbett D."/>
            <person name="Nagy L.G."/>
            <person name="Martin F.M."/>
        </authorList>
    </citation>
    <scope>NUCLEOTIDE SEQUENCE</scope>
    <source>
        <strain evidence="2">BED1</strain>
    </source>
</reference>
<evidence type="ECO:0000313" key="3">
    <source>
        <dbReference type="Proteomes" id="UP001194468"/>
    </source>
</evidence>
<accession>A0AAD4GFR7</accession>
<dbReference type="EMBL" id="WHUW01000010">
    <property type="protein sequence ID" value="KAF8441419.1"/>
    <property type="molecule type" value="Genomic_DNA"/>
</dbReference>
<evidence type="ECO:0000256" key="1">
    <source>
        <dbReference type="RuleBase" id="RU365002"/>
    </source>
</evidence>
<comment type="catalytic activity">
    <reaction evidence="1">
        <text>queuosine 5'-phosphate + H2O = queuine + D-ribose 5-phosphate</text>
        <dbReference type="Rhea" id="RHEA:75387"/>
        <dbReference type="ChEBI" id="CHEBI:15377"/>
        <dbReference type="ChEBI" id="CHEBI:17433"/>
        <dbReference type="ChEBI" id="CHEBI:78346"/>
        <dbReference type="ChEBI" id="CHEBI:194371"/>
    </reaction>
    <physiologicalReaction direction="left-to-right" evidence="1">
        <dbReference type="Rhea" id="RHEA:75388"/>
    </physiologicalReaction>
</comment>
<dbReference type="EC" id="3.2.2.-" evidence="1"/>
<dbReference type="AlphaFoldDB" id="A0AAD4GFR7"/>
<keyword evidence="3" id="KW-1185">Reference proteome</keyword>
<comment type="function">
    <text evidence="1">Catalyzes the hydrolysis of queuosine 5'-phosphate, releasing the nucleobase queuine (q). Is required for salvage of queuine from exogenous queuosine (Q) that is imported and then converted to queuosine 5'-phosphate intracellularly.</text>
</comment>
<dbReference type="GO" id="GO:0016787">
    <property type="term" value="F:hydrolase activity"/>
    <property type="evidence" value="ECO:0007669"/>
    <property type="project" value="UniProtKB-KW"/>
</dbReference>
<name>A0AAD4GFR7_BOLED</name>
<comment type="similarity">
    <text evidence="1">Belongs to the QNG1 protein family.</text>
</comment>
<keyword evidence="1" id="KW-0378">Hydrolase</keyword>
<comment type="caution">
    <text evidence="2">The sequence shown here is derived from an EMBL/GenBank/DDBJ whole genome shotgun (WGS) entry which is preliminary data.</text>
</comment>
<organism evidence="2 3">
    <name type="scientific">Boletus edulis BED1</name>
    <dbReference type="NCBI Taxonomy" id="1328754"/>
    <lineage>
        <taxon>Eukaryota</taxon>
        <taxon>Fungi</taxon>
        <taxon>Dikarya</taxon>
        <taxon>Basidiomycota</taxon>
        <taxon>Agaricomycotina</taxon>
        <taxon>Agaricomycetes</taxon>
        <taxon>Agaricomycetidae</taxon>
        <taxon>Boletales</taxon>
        <taxon>Boletineae</taxon>
        <taxon>Boletaceae</taxon>
        <taxon>Boletoideae</taxon>
        <taxon>Boletus</taxon>
    </lineage>
</organism>
<dbReference type="PANTHER" id="PTHR21314:SF1">
    <property type="entry name" value="QUEUOSINE SALVAGE PROTEIN"/>
    <property type="match status" value="1"/>
</dbReference>
<reference evidence="2" key="1">
    <citation type="submission" date="2019-10" db="EMBL/GenBank/DDBJ databases">
        <authorList>
            <consortium name="DOE Joint Genome Institute"/>
            <person name="Kuo A."/>
            <person name="Miyauchi S."/>
            <person name="Kiss E."/>
            <person name="Drula E."/>
            <person name="Kohler A."/>
            <person name="Sanchez-Garcia M."/>
            <person name="Andreopoulos B."/>
            <person name="Barry K.W."/>
            <person name="Bonito G."/>
            <person name="Buee M."/>
            <person name="Carver A."/>
            <person name="Chen C."/>
            <person name="Cichocki N."/>
            <person name="Clum A."/>
            <person name="Culley D."/>
            <person name="Crous P.W."/>
            <person name="Fauchery L."/>
            <person name="Girlanda M."/>
            <person name="Hayes R."/>
            <person name="Keri Z."/>
            <person name="LaButti K."/>
            <person name="Lipzen A."/>
            <person name="Lombard V."/>
            <person name="Magnuson J."/>
            <person name="Maillard F."/>
            <person name="Morin E."/>
            <person name="Murat C."/>
            <person name="Nolan M."/>
            <person name="Ohm R."/>
            <person name="Pangilinan J."/>
            <person name="Pereira M."/>
            <person name="Perotto S."/>
            <person name="Peter M."/>
            <person name="Riley R."/>
            <person name="Sitrit Y."/>
            <person name="Stielow B."/>
            <person name="Szollosi G."/>
            <person name="Zifcakova L."/>
            <person name="Stursova M."/>
            <person name="Spatafora J.W."/>
            <person name="Tedersoo L."/>
            <person name="Vaario L.-M."/>
            <person name="Yamada A."/>
            <person name="Yan M."/>
            <person name="Wang P."/>
            <person name="Xu J."/>
            <person name="Bruns T."/>
            <person name="Baldrian P."/>
            <person name="Vilgalys R."/>
            <person name="Henrissat B."/>
            <person name="Grigoriev I.V."/>
            <person name="Hibbett D."/>
            <person name="Nagy L.G."/>
            <person name="Martin F.M."/>
        </authorList>
    </citation>
    <scope>NUCLEOTIDE SEQUENCE</scope>
    <source>
        <strain evidence="2">BED1</strain>
    </source>
</reference>
<dbReference type="InterPro" id="IPR019438">
    <property type="entry name" value="Q_salvage"/>
</dbReference>
<gene>
    <name evidence="2" type="ORF">L210DRAFT_3537156</name>
</gene>